<dbReference type="PROSITE" id="PS00107">
    <property type="entry name" value="PROTEIN_KINASE_ATP"/>
    <property type="match status" value="1"/>
</dbReference>
<dbReference type="EMBL" id="CAJNDS010002105">
    <property type="protein sequence ID" value="CAE7330466.1"/>
    <property type="molecule type" value="Genomic_DNA"/>
</dbReference>
<keyword evidence="6 7" id="KW-0067">ATP-binding</keyword>
<gene>
    <name evidence="11" type="ORF">SNAT2548_LOCUS17297</name>
</gene>
<evidence type="ECO:0000313" key="11">
    <source>
        <dbReference type="EMBL" id="CAE7330466.1"/>
    </source>
</evidence>
<keyword evidence="4 7" id="KW-0547">Nucleotide-binding</keyword>
<dbReference type="Gene3D" id="1.10.510.10">
    <property type="entry name" value="Transferase(Phosphotransferase) domain 1"/>
    <property type="match status" value="1"/>
</dbReference>
<sequence length="884" mass="96216">MQAVKMARWVYHGLLGAFSYPCCCTCLISSPLLSILSSCSSRPGGLNHSSSVSSSDGTLGLPRPAHLQHSSSTVSSSDGTLGLPRLLGLNHSTSNVSNASCRAAMNRSASMGSEKGDATSAFLRRQFARRSGSNCSTGSVGGGGLGALQRRLGLGMGSSSGHVTNEEGLRPLGLYRGTSNASSVVESEGMRKIAFNRSCSNFSNFSCTSFADFNQKHGLGGVATPSFLQFLATVHDAGIKACRGNRPRKLQSIQEREQLDEAFSNIHEVDDMDGFDRMSYHSSQEMGKASVFEMITASGSVTLSTRCLKTQAAWQRSLIEQQRCLLGLVSRKLHQAEEKTRVDIAVSEDQRELLRNFRKIVTRDMEGEEADLQGRKISIIVVETSPTIRAEVAQLCQLLEYQCTTFGSLKAAAAAISNIMESAGKKSAESPTFLVLLGTAWLDRDLPVQFKQEPVYVTLASRTEELEMVGSELCASSDDQIRLLLKDRGIREYLLHPLSLEDLRRTAEAALQRRWAEEFLVCETLGRGSSGVVHRVKRLRDGRIFAMKEVPTRLLREKDRQSLLQEVALMQKMSWPTIVSLTSAWENRQQRLHYMVMPFMEGGSLKSRISSALVGDAEGADPLTRSTSSFSIREKHLGAWYLQCLHGVAYLHMQGVLHRDIKPDNLLLGQGGVCLQLGDFGSAMRLPGKGPHPQKDAYVEAPITTPLYSAPEVAKSQRTSAASDMWSVGATFYEAITLQTLAPPRFAGPQELGSWLASLADSLSVQSISTVATGNASPSSSSPAAPSYDLRKALEALELTAGIATDYDFREQGKLEEILCVPFEQRPCAAAILADRENLSVLRSSLVLSKSTSHDAQTHFKETNRMLRKSLAAQGGSTSLVQQL</sequence>
<name>A0A812PD18_9DINO</name>
<evidence type="ECO:0000256" key="8">
    <source>
        <dbReference type="SAM" id="MobiDB-lite"/>
    </source>
</evidence>
<accession>A0A812PD18</accession>
<dbReference type="SUPFAM" id="SSF56112">
    <property type="entry name" value="Protein kinase-like (PK-like)"/>
    <property type="match status" value="1"/>
</dbReference>
<keyword evidence="5" id="KW-0418">Kinase</keyword>
<dbReference type="PROSITE" id="PS00108">
    <property type="entry name" value="PROTEIN_KINASE_ST"/>
    <property type="match status" value="1"/>
</dbReference>
<dbReference type="Pfam" id="PF00069">
    <property type="entry name" value="Pkinase"/>
    <property type="match status" value="1"/>
</dbReference>
<evidence type="ECO:0000256" key="2">
    <source>
        <dbReference type="ARBA" id="ARBA00012513"/>
    </source>
</evidence>
<keyword evidence="9" id="KW-0812">Transmembrane</keyword>
<evidence type="ECO:0000313" key="12">
    <source>
        <dbReference type="Proteomes" id="UP000604046"/>
    </source>
</evidence>
<evidence type="ECO:0000256" key="3">
    <source>
        <dbReference type="ARBA" id="ARBA00022679"/>
    </source>
</evidence>
<dbReference type="GO" id="GO:0005524">
    <property type="term" value="F:ATP binding"/>
    <property type="evidence" value="ECO:0007669"/>
    <property type="project" value="UniProtKB-UniRule"/>
</dbReference>
<feature type="domain" description="Protein kinase" evidence="10">
    <location>
        <begin position="519"/>
        <end position="839"/>
    </location>
</feature>
<feature type="region of interest" description="Disordered" evidence="8">
    <location>
        <begin position="50"/>
        <end position="78"/>
    </location>
</feature>
<evidence type="ECO:0000256" key="1">
    <source>
        <dbReference type="ARBA" id="ARBA00010886"/>
    </source>
</evidence>
<comment type="caution">
    <text evidence="11">The sequence shown here is derived from an EMBL/GenBank/DDBJ whole genome shotgun (WGS) entry which is preliminary data.</text>
</comment>
<feature type="binding site" evidence="7">
    <location>
        <position position="548"/>
    </location>
    <ligand>
        <name>ATP</name>
        <dbReference type="ChEBI" id="CHEBI:30616"/>
    </ligand>
</feature>
<organism evidence="11 12">
    <name type="scientific">Symbiodinium natans</name>
    <dbReference type="NCBI Taxonomy" id="878477"/>
    <lineage>
        <taxon>Eukaryota</taxon>
        <taxon>Sar</taxon>
        <taxon>Alveolata</taxon>
        <taxon>Dinophyceae</taxon>
        <taxon>Suessiales</taxon>
        <taxon>Symbiodiniaceae</taxon>
        <taxon>Symbiodinium</taxon>
    </lineage>
</organism>
<dbReference type="InterPro" id="IPR008271">
    <property type="entry name" value="Ser/Thr_kinase_AS"/>
</dbReference>
<dbReference type="PROSITE" id="PS50011">
    <property type="entry name" value="PROTEIN_KINASE_DOM"/>
    <property type="match status" value="1"/>
</dbReference>
<dbReference type="AlphaFoldDB" id="A0A812PD18"/>
<evidence type="ECO:0000256" key="9">
    <source>
        <dbReference type="SAM" id="Phobius"/>
    </source>
</evidence>
<dbReference type="InterPro" id="IPR050660">
    <property type="entry name" value="NEK_Ser/Thr_kinase"/>
</dbReference>
<dbReference type="PANTHER" id="PTHR43671">
    <property type="entry name" value="SERINE/THREONINE-PROTEIN KINASE NEK"/>
    <property type="match status" value="1"/>
</dbReference>
<dbReference type="OrthoDB" id="422754at2759"/>
<evidence type="ECO:0000256" key="4">
    <source>
        <dbReference type="ARBA" id="ARBA00022741"/>
    </source>
</evidence>
<keyword evidence="9" id="KW-0472">Membrane</keyword>
<dbReference type="EC" id="2.7.11.1" evidence="2"/>
<keyword evidence="3" id="KW-0808">Transferase</keyword>
<comment type="similarity">
    <text evidence="1">Belongs to the protein kinase superfamily. NEK Ser/Thr protein kinase family. NIMA subfamily.</text>
</comment>
<dbReference type="GO" id="GO:0004674">
    <property type="term" value="F:protein serine/threonine kinase activity"/>
    <property type="evidence" value="ECO:0007669"/>
    <property type="project" value="UniProtKB-EC"/>
</dbReference>
<keyword evidence="12" id="KW-1185">Reference proteome</keyword>
<protein>
    <recommendedName>
        <fullName evidence="2">non-specific serine/threonine protein kinase</fullName>
        <ecNumber evidence="2">2.7.11.1</ecNumber>
    </recommendedName>
</protein>
<reference evidence="11" key="1">
    <citation type="submission" date="2021-02" db="EMBL/GenBank/DDBJ databases">
        <authorList>
            <person name="Dougan E. K."/>
            <person name="Rhodes N."/>
            <person name="Thang M."/>
            <person name="Chan C."/>
        </authorList>
    </citation>
    <scope>NUCLEOTIDE SEQUENCE</scope>
</reference>
<evidence type="ECO:0000256" key="6">
    <source>
        <dbReference type="ARBA" id="ARBA00022840"/>
    </source>
</evidence>
<evidence type="ECO:0000256" key="5">
    <source>
        <dbReference type="ARBA" id="ARBA00022777"/>
    </source>
</evidence>
<evidence type="ECO:0000259" key="10">
    <source>
        <dbReference type="PROSITE" id="PS50011"/>
    </source>
</evidence>
<dbReference type="PANTHER" id="PTHR43671:SF13">
    <property type="entry name" value="SERINE_THREONINE-PROTEIN KINASE NEK2"/>
    <property type="match status" value="1"/>
</dbReference>
<keyword evidence="9" id="KW-1133">Transmembrane helix</keyword>
<dbReference type="InterPro" id="IPR017441">
    <property type="entry name" value="Protein_kinase_ATP_BS"/>
</dbReference>
<dbReference type="InterPro" id="IPR011009">
    <property type="entry name" value="Kinase-like_dom_sf"/>
</dbReference>
<evidence type="ECO:0000256" key="7">
    <source>
        <dbReference type="PROSITE-ProRule" id="PRU10141"/>
    </source>
</evidence>
<dbReference type="SMART" id="SM00220">
    <property type="entry name" value="S_TKc"/>
    <property type="match status" value="1"/>
</dbReference>
<dbReference type="InterPro" id="IPR000719">
    <property type="entry name" value="Prot_kinase_dom"/>
</dbReference>
<proteinExistence type="inferred from homology"/>
<feature type="transmembrane region" description="Helical" evidence="9">
    <location>
        <begin position="9"/>
        <end position="33"/>
    </location>
</feature>
<dbReference type="Proteomes" id="UP000604046">
    <property type="component" value="Unassembled WGS sequence"/>
</dbReference>